<proteinExistence type="predicted"/>
<sequence>MGPTSAVARGLTRSRGGERARSAARSWGGSTDEFIKIFVKWDMNAQSYPISLKLTETRTVDPNRHPERGGRGRLKDEQRPKRAKLDTLCTNHFKEKVSRIEEEIFREIEEIEKSTPENAKKSASSTKSSPDVMMLTSRIGPPENNFVDNTKSEQKPEMENITNRRKRGKPKKGEEKNSSEQICQSPVKKRISKQLTRESEDEIIVNEEKLQLVEDIAETSRQPTPRKLTNIRRNKALQRKQLLIDSDDSTVGYKFPSPERETLPIPINKTGRPRSLEKVKKTYNSKNPTQNCSSAMLLNESSQISTESSYGYQDSDCSPGLILKKRKIKIPTCKSKLKFEARRKSFRRHKFKCYSSTSESNLSSFSISLRKSNDSSLDTEMYRTDSYQLLRTKKDKPSFKASLQKIIEVTPPVDEFMKELNTLNLSPAPQTVTEIDQNINSIPESDGSKDTSKTKTDVGNSSNISLPPSPELSIVENISIEKSEIIHTDVPLIFNEPQASRSPNDISLHMSIISKEIHSSEPLMGQDFDFITDHVEVCLNEDNIDMRKNQDYTMTSTNNTVQMKSLQSPNLATTVSDSLLNEIRKVNIDDDSDTLDQKLNNLFLESAKKNDKSKGKSKKYDAKKTPTLASGLIEEKEKTKSRKRCSTPHKKTTKKTSMLATVEPVIEEHMEYCAPKPRKSCPPSILLNNQQIVTEDAIPVNFNRGAKKRKQKEILKVKILKPIKKYKLSLHSDSGINDSETGVFESGLNDSVDLIHNHSDTCLNTHDCLQNDSVVINENSSQGVISLSSDTSQADESGLDGSQENLKKGLNPDWFSSDAQDGSVSSNVDKLEFYDSFIEHGGTPRTLTAGNLPYGPYVGNNRAASGPLSLAIFIRGVDKELTVTEELLALQPLKGTTTREDIFNEVQKAQMLSGNSYHFTTLSAYENIAYAKYAEELKLLSKQLSNRFSNLKNMEDCFNLFASPTKIKLGDIGSSSEAIQKTISTMGKQASSITNSPLSYSSLVTEDLSDGRPASGVSEWYLLSEDDCTNTNLESVQKVNYGSYLEKLFPVVCAFPDLSTITEASREADVRKDAKCKSNNTSNCHHQLNKTDNSIPNEESYTCHIN</sequence>
<feature type="compositionally biased region" description="Basic and acidic residues" evidence="1">
    <location>
        <begin position="110"/>
        <end position="120"/>
    </location>
</feature>
<evidence type="ECO:0000313" key="2">
    <source>
        <dbReference type="EMBL" id="GBP13810.1"/>
    </source>
</evidence>
<dbReference type="EMBL" id="BGZK01000059">
    <property type="protein sequence ID" value="GBP13810.1"/>
    <property type="molecule type" value="Genomic_DNA"/>
</dbReference>
<evidence type="ECO:0000313" key="3">
    <source>
        <dbReference type="Proteomes" id="UP000299102"/>
    </source>
</evidence>
<gene>
    <name evidence="2" type="ORF">EVAR_8025_1</name>
</gene>
<feature type="region of interest" description="Disordered" evidence="1">
    <location>
        <begin position="635"/>
        <end position="657"/>
    </location>
</feature>
<feature type="compositionally biased region" description="Basic and acidic residues" evidence="1">
    <location>
        <begin position="610"/>
        <end position="624"/>
    </location>
</feature>
<feature type="compositionally biased region" description="Basic and acidic residues" evidence="1">
    <location>
        <begin position="446"/>
        <end position="456"/>
    </location>
</feature>
<feature type="compositionally biased region" description="Basic residues" evidence="1">
    <location>
        <begin position="639"/>
        <end position="654"/>
    </location>
</feature>
<feature type="region of interest" description="Disordered" evidence="1">
    <location>
        <begin position="1"/>
        <end position="28"/>
    </location>
</feature>
<reference evidence="2 3" key="1">
    <citation type="journal article" date="2019" name="Commun. Biol.">
        <title>The bagworm genome reveals a unique fibroin gene that provides high tensile strength.</title>
        <authorList>
            <person name="Kono N."/>
            <person name="Nakamura H."/>
            <person name="Ohtoshi R."/>
            <person name="Tomita M."/>
            <person name="Numata K."/>
            <person name="Arakawa K."/>
        </authorList>
    </citation>
    <scope>NUCLEOTIDE SEQUENCE [LARGE SCALE GENOMIC DNA]</scope>
</reference>
<dbReference type="PANTHER" id="PTHR45913:SF5">
    <property type="entry name" value="GENERAL TRANSCRIPTION FACTOR II-I REPEAT DOMAIN-CONTAINING PROTEIN 2A-LIKE PROTEIN"/>
    <property type="match status" value="1"/>
</dbReference>
<feature type="region of interest" description="Disordered" evidence="1">
    <location>
        <begin position="110"/>
        <end position="194"/>
    </location>
</feature>
<dbReference type="Proteomes" id="UP000299102">
    <property type="component" value="Unassembled WGS sequence"/>
</dbReference>
<evidence type="ECO:0000256" key="1">
    <source>
        <dbReference type="SAM" id="MobiDB-lite"/>
    </source>
</evidence>
<feature type="compositionally biased region" description="Polar residues" evidence="1">
    <location>
        <begin position="457"/>
        <end position="466"/>
    </location>
</feature>
<organism evidence="2 3">
    <name type="scientific">Eumeta variegata</name>
    <name type="common">Bagworm moth</name>
    <name type="synonym">Eumeta japonica</name>
    <dbReference type="NCBI Taxonomy" id="151549"/>
    <lineage>
        <taxon>Eukaryota</taxon>
        <taxon>Metazoa</taxon>
        <taxon>Ecdysozoa</taxon>
        <taxon>Arthropoda</taxon>
        <taxon>Hexapoda</taxon>
        <taxon>Insecta</taxon>
        <taxon>Pterygota</taxon>
        <taxon>Neoptera</taxon>
        <taxon>Endopterygota</taxon>
        <taxon>Lepidoptera</taxon>
        <taxon>Glossata</taxon>
        <taxon>Ditrysia</taxon>
        <taxon>Tineoidea</taxon>
        <taxon>Psychidae</taxon>
        <taxon>Oiketicinae</taxon>
        <taxon>Eumeta</taxon>
    </lineage>
</organism>
<dbReference type="PANTHER" id="PTHR45913">
    <property type="entry name" value="EPM2A-INTERACTING PROTEIN 1"/>
    <property type="match status" value="1"/>
</dbReference>
<dbReference type="OrthoDB" id="10257855at2759"/>
<feature type="region of interest" description="Disordered" evidence="1">
    <location>
        <begin position="785"/>
        <end position="805"/>
    </location>
</feature>
<feature type="compositionally biased region" description="Polar residues" evidence="1">
    <location>
        <begin position="785"/>
        <end position="804"/>
    </location>
</feature>
<name>A0A4C1TJP4_EUMVA</name>
<feature type="region of interest" description="Disordered" evidence="1">
    <location>
        <begin position="251"/>
        <end position="271"/>
    </location>
</feature>
<feature type="region of interest" description="Disordered" evidence="1">
    <location>
        <begin position="439"/>
        <end position="467"/>
    </location>
</feature>
<accession>A0A4C1TJP4</accession>
<protein>
    <submittedName>
        <fullName evidence="2">Uncharacterized protein</fullName>
    </submittedName>
</protein>
<feature type="compositionally biased region" description="Basic and acidic residues" evidence="1">
    <location>
        <begin position="57"/>
        <end position="85"/>
    </location>
</feature>
<feature type="region of interest" description="Disordered" evidence="1">
    <location>
        <begin position="610"/>
        <end position="629"/>
    </location>
</feature>
<dbReference type="AlphaFoldDB" id="A0A4C1TJP4"/>
<keyword evidence="3" id="KW-1185">Reference proteome</keyword>
<feature type="region of interest" description="Disordered" evidence="1">
    <location>
        <begin position="57"/>
        <end position="87"/>
    </location>
</feature>
<comment type="caution">
    <text evidence="2">The sequence shown here is derived from an EMBL/GenBank/DDBJ whole genome shotgun (WGS) entry which is preliminary data.</text>
</comment>